<comment type="subcellular location">
    <subcellularLocation>
        <location evidence="1">Cytoplasm</location>
        <location evidence="1">Cytoskeleton</location>
        <location evidence="1">Cilium axoneme</location>
    </subcellularLocation>
</comment>
<keyword evidence="3" id="KW-0677">Repeat</keyword>
<evidence type="ECO:0000259" key="6">
    <source>
        <dbReference type="PROSITE" id="PS51336"/>
    </source>
</evidence>
<dbReference type="FunFam" id="2.30.29.170:FF:000002">
    <property type="entry name" value="EF-hand domain (C-terminal) containing 1"/>
    <property type="match status" value="1"/>
</dbReference>
<evidence type="ECO:0000256" key="3">
    <source>
        <dbReference type="ARBA" id="ARBA00022737"/>
    </source>
</evidence>
<name>A0A6G0I637_LARCR</name>
<dbReference type="PANTHER" id="PTHR12086:SF9">
    <property type="entry name" value="EF-HAND DOMAIN-CONTAINING PROTEIN 1"/>
    <property type="match status" value="1"/>
</dbReference>
<evidence type="ECO:0000256" key="2">
    <source>
        <dbReference type="ARBA" id="ARBA00022490"/>
    </source>
</evidence>
<dbReference type="InterPro" id="IPR006602">
    <property type="entry name" value="DM10_dom"/>
</dbReference>
<dbReference type="GO" id="GO:0005930">
    <property type="term" value="C:axoneme"/>
    <property type="evidence" value="ECO:0007669"/>
    <property type="project" value="UniProtKB-SubCell"/>
</dbReference>
<comment type="caution">
    <text evidence="7">The sequence shown here is derived from an EMBL/GenBank/DDBJ whole genome shotgun (WGS) entry which is preliminary data.</text>
</comment>
<dbReference type="GO" id="GO:0007052">
    <property type="term" value="P:mitotic spindle organization"/>
    <property type="evidence" value="ECO:0007669"/>
    <property type="project" value="TreeGrafter"/>
</dbReference>
<protein>
    <submittedName>
        <fullName evidence="7">EF-hand domain-containing protein 1 Myoclonin-1</fullName>
    </submittedName>
</protein>
<dbReference type="SMART" id="SM00676">
    <property type="entry name" value="DM10"/>
    <property type="match status" value="3"/>
</dbReference>
<evidence type="ECO:0000313" key="7">
    <source>
        <dbReference type="EMBL" id="KAE8286783.1"/>
    </source>
</evidence>
<dbReference type="Pfam" id="PF06565">
    <property type="entry name" value="DM10_dom"/>
    <property type="match status" value="3"/>
</dbReference>
<evidence type="ECO:0000256" key="4">
    <source>
        <dbReference type="ARBA" id="ARBA00023212"/>
    </source>
</evidence>
<dbReference type="GO" id="GO:0060285">
    <property type="term" value="P:cilium-dependent cell motility"/>
    <property type="evidence" value="ECO:0007669"/>
    <property type="project" value="TreeGrafter"/>
</dbReference>
<dbReference type="GO" id="GO:0072686">
    <property type="term" value="C:mitotic spindle"/>
    <property type="evidence" value="ECO:0007669"/>
    <property type="project" value="TreeGrafter"/>
</dbReference>
<dbReference type="Gene3D" id="2.30.29.170">
    <property type="match status" value="3"/>
</dbReference>
<dbReference type="EMBL" id="REGW02000014">
    <property type="protein sequence ID" value="KAE8286783.1"/>
    <property type="molecule type" value="Genomic_DNA"/>
</dbReference>
<keyword evidence="8" id="KW-1185">Reference proteome</keyword>
<dbReference type="Proteomes" id="UP000424527">
    <property type="component" value="Unassembled WGS sequence"/>
</dbReference>
<accession>A0A6G0I637</accession>
<dbReference type="PANTHER" id="PTHR12086">
    <property type="entry name" value="EF-HAND DOMAIN C-TERMINAL CONTAINING PROTEIN"/>
    <property type="match status" value="1"/>
</dbReference>
<keyword evidence="4" id="KW-0206">Cytoskeleton</keyword>
<gene>
    <name evidence="7" type="ORF">D5F01_LYC14732</name>
</gene>
<proteinExistence type="predicted"/>
<dbReference type="GO" id="GO:0000281">
    <property type="term" value="P:mitotic cytokinesis"/>
    <property type="evidence" value="ECO:0007669"/>
    <property type="project" value="TreeGrafter"/>
</dbReference>
<evidence type="ECO:0000313" key="8">
    <source>
        <dbReference type="Proteomes" id="UP000424527"/>
    </source>
</evidence>
<keyword evidence="2" id="KW-0963">Cytoplasm</keyword>
<evidence type="ECO:0000256" key="1">
    <source>
        <dbReference type="ARBA" id="ARBA00004430"/>
    </source>
</evidence>
<feature type="domain" description="DM10" evidence="6">
    <location>
        <begin position="240"/>
        <end position="358"/>
    </location>
</feature>
<evidence type="ECO:0000256" key="5">
    <source>
        <dbReference type="ARBA" id="ARBA00023273"/>
    </source>
</evidence>
<feature type="domain" description="DM10" evidence="6">
    <location>
        <begin position="94"/>
        <end position="199"/>
    </location>
</feature>
<dbReference type="AlphaFoldDB" id="A0A6G0I637"/>
<organism evidence="7 8">
    <name type="scientific">Larimichthys crocea</name>
    <name type="common">Large yellow croaker</name>
    <name type="synonym">Pseudosciaena crocea</name>
    <dbReference type="NCBI Taxonomy" id="215358"/>
    <lineage>
        <taxon>Eukaryota</taxon>
        <taxon>Metazoa</taxon>
        <taxon>Chordata</taxon>
        <taxon>Craniata</taxon>
        <taxon>Vertebrata</taxon>
        <taxon>Euteleostomi</taxon>
        <taxon>Actinopterygii</taxon>
        <taxon>Neopterygii</taxon>
        <taxon>Teleostei</taxon>
        <taxon>Neoteleostei</taxon>
        <taxon>Acanthomorphata</taxon>
        <taxon>Eupercaria</taxon>
        <taxon>Sciaenidae</taxon>
        <taxon>Larimichthys</taxon>
    </lineage>
</organism>
<dbReference type="GO" id="GO:0043014">
    <property type="term" value="F:alpha-tubulin binding"/>
    <property type="evidence" value="ECO:0007669"/>
    <property type="project" value="TreeGrafter"/>
</dbReference>
<dbReference type="FunFam" id="2.30.29.170:FF:000004">
    <property type="entry name" value="EF-hand domain containing 2"/>
    <property type="match status" value="1"/>
</dbReference>
<reference evidence="7 8" key="1">
    <citation type="submission" date="2019-07" db="EMBL/GenBank/DDBJ databases">
        <title>Chromosome genome assembly for large yellow croaker.</title>
        <authorList>
            <person name="Xiao S."/>
        </authorList>
    </citation>
    <scope>NUCLEOTIDE SEQUENCE [LARGE SCALE GENOMIC DNA]</scope>
    <source>
        <strain evidence="7">JMULYC20181020</strain>
        <tissue evidence="7">Muscle</tissue>
    </source>
</reference>
<keyword evidence="5" id="KW-0966">Cell projection</keyword>
<sequence>MSWNWNSHGQPFLPGYTFRDVTKSSFHRPQTLSYKNGYALPRRPTVGIGQDPLLSEQLIQQEINELSFETPDITYGSYDQSLVEDFIPAHVALDKKVLRFYAYFEENVLYSPEEDYRMRPVVIYYYLEDDSMCIIEPRVENSGIPQGKRLKRQRLPKNERGDHYQWKDLNLGMDLEVYGVKYHITQCDTFTKEFMDSEGIVLNEPEPMPVDPYSKCHKNPPPTYTTPSDWDTRQRFLTMDRKVLRFYALWDDADSMFGETRPVTIQYFLVDDTVEIREVHKLNSGRDPFPIVMRRQKLPKKIKSEMFPSCVLEVSKKEVDEYYSPKDFQVGQIMKMLSRRFLLYDCDGFTKEYYQKNHPDMEIKPLDVSKQTDTLQETKKKLPPYNGFGSLEDSLQNCLHLIPEPPKKNVIKMLENDQVLRYCARLDSQDPKDESRRFILCYYLSNDMINIYEKPSRNSGIIGGKFLEKTQIPKPGSSPDNPEFYSPADFAIGATVEVFSHRFVLTDADLYVLKYLESISSQIPSQTLESLRQKLGVRATNNQPAEQNGMYQTFAEAYSKIGLATSKRFC</sequence>
<dbReference type="InterPro" id="IPR040193">
    <property type="entry name" value="EFHC1/EFHC2/EFHB"/>
</dbReference>
<feature type="domain" description="DM10" evidence="6">
    <location>
        <begin position="416"/>
        <end position="520"/>
    </location>
</feature>
<dbReference type="FunFam" id="2.30.29.170:FF:000001">
    <property type="entry name" value="EF-hand domain containing 1"/>
    <property type="match status" value="1"/>
</dbReference>
<dbReference type="PROSITE" id="PS51336">
    <property type="entry name" value="DM10"/>
    <property type="match status" value="3"/>
</dbReference>